<proteinExistence type="predicted"/>
<accession>A0A0V0R3K4</accession>
<gene>
    <name evidence="1" type="ORF">PPERSA_08100</name>
</gene>
<dbReference type="AlphaFoldDB" id="A0A0V0R3K4"/>
<protein>
    <submittedName>
        <fullName evidence="1">Uncharacterized protein</fullName>
    </submittedName>
</protein>
<dbReference type="InParanoid" id="A0A0V0R3K4"/>
<comment type="caution">
    <text evidence="1">The sequence shown here is derived from an EMBL/GenBank/DDBJ whole genome shotgun (WGS) entry which is preliminary data.</text>
</comment>
<keyword evidence="2" id="KW-1185">Reference proteome</keyword>
<organism evidence="1 2">
    <name type="scientific">Pseudocohnilembus persalinus</name>
    <name type="common">Ciliate</name>
    <dbReference type="NCBI Taxonomy" id="266149"/>
    <lineage>
        <taxon>Eukaryota</taxon>
        <taxon>Sar</taxon>
        <taxon>Alveolata</taxon>
        <taxon>Ciliophora</taxon>
        <taxon>Intramacronucleata</taxon>
        <taxon>Oligohymenophorea</taxon>
        <taxon>Scuticociliatia</taxon>
        <taxon>Philasterida</taxon>
        <taxon>Pseudocohnilembidae</taxon>
        <taxon>Pseudocohnilembus</taxon>
    </lineage>
</organism>
<evidence type="ECO:0000313" key="2">
    <source>
        <dbReference type="Proteomes" id="UP000054937"/>
    </source>
</evidence>
<sequence>MKEQEVDKGVLMRNCEKIILETLNLISVLKIDKQTIKIYEKSPFKRAVKGLIYFSLMALIQLFSVDIQKLSIHVLENHSNIFNQQKQKQSDSQANLDNAINIDNKQSYKPCSCSPQFTQNDDIKKIKHYIEIMKSQKLVGFIIEESQLKFYIDKWENLVLQVQWKSGLIFLKNDQSFQFEKAFKITETNFKFELPFGYSLTYCFINSKINLNIEQIEGDYDCNMIQTYRSLKQLEYLQGRILRYVRNKVMNFQRKESSLVPKCIKINIKSGKINVKEMQDFCDSDGLIGDKPRQIELNVDNLDLQIAYNQNDDILEQDLLLNIEEVDLNVDFLFNEKVNLAFLKSVKFPQILFQFQVFIQSL</sequence>
<evidence type="ECO:0000313" key="1">
    <source>
        <dbReference type="EMBL" id="KRX08789.1"/>
    </source>
</evidence>
<name>A0A0V0R3K4_PSEPJ</name>
<reference evidence="1 2" key="1">
    <citation type="journal article" date="2015" name="Sci. Rep.">
        <title>Genome of the facultative scuticociliatosis pathogen Pseudocohnilembus persalinus provides insight into its virulence through horizontal gene transfer.</title>
        <authorList>
            <person name="Xiong J."/>
            <person name="Wang G."/>
            <person name="Cheng J."/>
            <person name="Tian M."/>
            <person name="Pan X."/>
            <person name="Warren A."/>
            <person name="Jiang C."/>
            <person name="Yuan D."/>
            <person name="Miao W."/>
        </authorList>
    </citation>
    <scope>NUCLEOTIDE SEQUENCE [LARGE SCALE GENOMIC DNA]</scope>
    <source>
        <strain evidence="1">36N120E</strain>
    </source>
</reference>
<dbReference type="EMBL" id="LDAU01000058">
    <property type="protein sequence ID" value="KRX08789.1"/>
    <property type="molecule type" value="Genomic_DNA"/>
</dbReference>
<dbReference type="Proteomes" id="UP000054937">
    <property type="component" value="Unassembled WGS sequence"/>
</dbReference>